<comment type="caution">
    <text evidence="1">The sequence shown here is derived from an EMBL/GenBank/DDBJ whole genome shotgun (WGS) entry which is preliminary data.</text>
</comment>
<name>A0A4U7BBD1_9PEZI</name>
<dbReference type="EMBL" id="PTQR01000014">
    <property type="protein sequence ID" value="TKX26246.1"/>
    <property type="molecule type" value="Genomic_DNA"/>
</dbReference>
<reference evidence="1 2" key="1">
    <citation type="submission" date="2018-02" db="EMBL/GenBank/DDBJ databases">
        <title>Draft genome sequences of Elsinoe sp., causing black scab on jojoba.</title>
        <authorList>
            <person name="Stodart B."/>
            <person name="Jeffress S."/>
            <person name="Ash G."/>
            <person name="Arun Chinnappa K."/>
        </authorList>
    </citation>
    <scope>NUCLEOTIDE SEQUENCE [LARGE SCALE GENOMIC DNA]</scope>
    <source>
        <strain evidence="1 2">Hillstone_2</strain>
    </source>
</reference>
<accession>A0A4U7BBD1</accession>
<dbReference type="InterPro" id="IPR019183">
    <property type="entry name" value="NAA25_NatB_aux_su"/>
</dbReference>
<dbReference type="Pfam" id="PF09797">
    <property type="entry name" value="NatB_MDM20"/>
    <property type="match status" value="1"/>
</dbReference>
<dbReference type="SUPFAM" id="SSF48452">
    <property type="entry name" value="TPR-like"/>
    <property type="match status" value="1"/>
</dbReference>
<sequence length="900" mass="100878">MGIEELDEYLEKKRFKDGLNRCNRILKKPNADALVVVYKARFLYALGQHDEADATITSLLERKPPIKDTVILEAVDTFLLERASESSTSPVLTSGDTSNKLWKAAVEDTRKSFVPQICQDRYEHAIRQGRLIDAHHALMQWKKHEPNRKDLRFTHAAVFHLISQKAPDQQSSSMFTQLATRTAEQLAPSSATNAELETVVNVLAQHDKAQQLTDIINANTSFSQILNTNPTATKSFLDVLVKAGQWQTVLDMTSHMLLHLRGDTTIDQHNYEYGNDFKTWKLWTEAHARLGTEGGEWDKQSEALPDNSRFKFLAQMWFLKYFNLDDAVVSVALRYFSRFGDKPFCASELRDFLLAVSPEYQDYFRKTNRVLMNTWAESDVPDKRRLLCFTDSEVNTLRIECLLNIGGTNKPKIADIYKFVAAVFRLRKACETTGQYQDEPWLVCMVTALFKAHELEPSGRHLLMALCVLNMCGAEDAYMHQVLTTYLSHELGLPSFAIETFLGLGVKEIQLDSASHIGLTRISIQSPIPSKDRTIATRDPYDLLNAALKMFEPTIDRIADQQASCISSSRPDLILDLDALRTSLQTSIQRRILLLELRRLERLTNRPAQTRHNISPRTVAFWTTSLSDTRDFQTCENYDAGPPTAALERRIMSGGKVPNASWVSLNLWIDDICALISANPSLLAPQERSFYPPPAVDAGMSDGCTPAEVVLIPAWEALAAAAVLVLIPEGARPTFLQLKTGVAQAMATLRERVETLPFSPAVSTKGGSTVPNVADLQTSFLTMDFLKAVQRFCAACRDVGKKKRVGAVVQGAVVGGVEEEAKKQFERVREFAGGMQKGIKDGELRVMLEETWGWVLSGRMGMVEEEGREEMGDMWRGQAELVGRMARSAWEGVLAVRFEG</sequence>
<protein>
    <submittedName>
        <fullName evidence="1">Putative N-acetyltransferase B complex (NatB) non catalytic subunit</fullName>
    </submittedName>
</protein>
<dbReference type="InterPro" id="IPR011990">
    <property type="entry name" value="TPR-like_helical_dom_sf"/>
</dbReference>
<evidence type="ECO:0000313" key="1">
    <source>
        <dbReference type="EMBL" id="TKX26246.1"/>
    </source>
</evidence>
<organism evidence="1 2">
    <name type="scientific">Elsinoe australis</name>
    <dbReference type="NCBI Taxonomy" id="40998"/>
    <lineage>
        <taxon>Eukaryota</taxon>
        <taxon>Fungi</taxon>
        <taxon>Dikarya</taxon>
        <taxon>Ascomycota</taxon>
        <taxon>Pezizomycotina</taxon>
        <taxon>Dothideomycetes</taxon>
        <taxon>Dothideomycetidae</taxon>
        <taxon>Myriangiales</taxon>
        <taxon>Elsinoaceae</taxon>
        <taxon>Elsinoe</taxon>
    </lineage>
</organism>
<dbReference type="GO" id="GO:0016740">
    <property type="term" value="F:transferase activity"/>
    <property type="evidence" value="ECO:0007669"/>
    <property type="project" value="UniProtKB-KW"/>
</dbReference>
<dbReference type="Proteomes" id="UP000308133">
    <property type="component" value="Unassembled WGS sequence"/>
</dbReference>
<proteinExistence type="predicted"/>
<keyword evidence="1" id="KW-0808">Transferase</keyword>
<evidence type="ECO:0000313" key="2">
    <source>
        <dbReference type="Proteomes" id="UP000308133"/>
    </source>
</evidence>
<dbReference type="AlphaFoldDB" id="A0A4U7BBD1"/>
<gene>
    <name evidence="1" type="ORF">C1H76_1599</name>
</gene>